<accession>A0A9D4U4J1</accession>
<sequence>MRTIAAALVVLGLLCECTAQETEVEKPVPAIFAFGDSLVDSGNNNGLRTLAKANHTPYGQDYPPTHKPTGRFANGYNGLDYLCFKLGLPLLPIHSDPATKGTKLLQGVNFASAASGIQPYTGLNFGKVFSMEAQIRQFTEVKQEIITTIGANATDHLLSKSLFYIVAGSNDWLNTYFFLGSPLPKLYTRPQFRDLLVKNLISQIKELYNLGARRVALSGLGAFGCCPSQMRAHKAENGTCVGWLNDLAKDFNYHLRTQVLALKDTLPGTAFAFQDGYEALLLVRKNPSAYGYTIVDHACCGIGKYGGFLNCFQGFPVCDDVEVHLFWDAYHPTSKFQEQFLDLVWNNGPPYSYPYSGKELLARCSLL</sequence>
<dbReference type="Pfam" id="PF00657">
    <property type="entry name" value="Lipase_GDSL"/>
    <property type="match status" value="1"/>
</dbReference>
<dbReference type="PANTHER" id="PTHR45650:SF3">
    <property type="entry name" value="OS01G0748500 PROTEIN"/>
    <property type="match status" value="1"/>
</dbReference>
<evidence type="ECO:0000256" key="5">
    <source>
        <dbReference type="ARBA" id="ARBA00022801"/>
    </source>
</evidence>
<feature type="signal peptide" evidence="7">
    <location>
        <begin position="1"/>
        <end position="19"/>
    </location>
</feature>
<keyword evidence="3" id="KW-0964">Secreted</keyword>
<gene>
    <name evidence="8" type="ORF">GOP47_0023378</name>
</gene>
<evidence type="ECO:0000313" key="8">
    <source>
        <dbReference type="EMBL" id="KAI5060873.1"/>
    </source>
</evidence>
<evidence type="ECO:0000313" key="9">
    <source>
        <dbReference type="Proteomes" id="UP000886520"/>
    </source>
</evidence>
<dbReference type="GO" id="GO:0016042">
    <property type="term" value="P:lipid catabolic process"/>
    <property type="evidence" value="ECO:0007669"/>
    <property type="project" value="UniProtKB-KW"/>
</dbReference>
<comment type="subcellular location">
    <subcellularLocation>
        <location evidence="1">Secreted</location>
    </subcellularLocation>
</comment>
<dbReference type="InterPro" id="IPR001087">
    <property type="entry name" value="GDSL"/>
</dbReference>
<reference evidence="8" key="1">
    <citation type="submission" date="2021-01" db="EMBL/GenBank/DDBJ databases">
        <title>Adiantum capillus-veneris genome.</title>
        <authorList>
            <person name="Fang Y."/>
            <person name="Liao Q."/>
        </authorList>
    </citation>
    <scope>NUCLEOTIDE SEQUENCE</scope>
    <source>
        <strain evidence="8">H3</strain>
        <tissue evidence="8">Leaf</tissue>
    </source>
</reference>
<evidence type="ECO:0000256" key="4">
    <source>
        <dbReference type="ARBA" id="ARBA00022729"/>
    </source>
</evidence>
<dbReference type="InterPro" id="IPR051238">
    <property type="entry name" value="GDSL_esterase/lipase"/>
</dbReference>
<dbReference type="GO" id="GO:0016788">
    <property type="term" value="F:hydrolase activity, acting on ester bonds"/>
    <property type="evidence" value="ECO:0007669"/>
    <property type="project" value="InterPro"/>
</dbReference>
<dbReference type="GO" id="GO:0005576">
    <property type="term" value="C:extracellular region"/>
    <property type="evidence" value="ECO:0007669"/>
    <property type="project" value="UniProtKB-SubCell"/>
</dbReference>
<dbReference type="Proteomes" id="UP000886520">
    <property type="component" value="Chromosome 23"/>
</dbReference>
<dbReference type="Gene3D" id="3.40.50.1110">
    <property type="entry name" value="SGNH hydrolase"/>
    <property type="match status" value="1"/>
</dbReference>
<name>A0A9D4U4J1_ADICA</name>
<dbReference type="OrthoDB" id="1600564at2759"/>
<evidence type="ECO:0008006" key="10">
    <source>
        <dbReference type="Google" id="ProtNLM"/>
    </source>
</evidence>
<protein>
    <recommendedName>
        <fullName evidence="10">GDSL esterase/lipase</fullName>
    </recommendedName>
</protein>
<keyword evidence="6" id="KW-0442">Lipid degradation</keyword>
<dbReference type="PANTHER" id="PTHR45650">
    <property type="entry name" value="GDSL-LIKE LIPASE/ACYLHYDROLASE-RELATED"/>
    <property type="match status" value="1"/>
</dbReference>
<keyword evidence="6" id="KW-0443">Lipid metabolism</keyword>
<dbReference type="InterPro" id="IPR036514">
    <property type="entry name" value="SGNH_hydro_sf"/>
</dbReference>
<dbReference type="InterPro" id="IPR035669">
    <property type="entry name" value="SGNH_plant_lipase-like"/>
</dbReference>
<evidence type="ECO:0000256" key="2">
    <source>
        <dbReference type="ARBA" id="ARBA00008668"/>
    </source>
</evidence>
<organism evidence="8 9">
    <name type="scientific">Adiantum capillus-veneris</name>
    <name type="common">Maidenhair fern</name>
    <dbReference type="NCBI Taxonomy" id="13818"/>
    <lineage>
        <taxon>Eukaryota</taxon>
        <taxon>Viridiplantae</taxon>
        <taxon>Streptophyta</taxon>
        <taxon>Embryophyta</taxon>
        <taxon>Tracheophyta</taxon>
        <taxon>Polypodiopsida</taxon>
        <taxon>Polypodiidae</taxon>
        <taxon>Polypodiales</taxon>
        <taxon>Pteridineae</taxon>
        <taxon>Pteridaceae</taxon>
        <taxon>Vittarioideae</taxon>
        <taxon>Adiantum</taxon>
    </lineage>
</organism>
<keyword evidence="9" id="KW-1185">Reference proteome</keyword>
<evidence type="ECO:0000256" key="3">
    <source>
        <dbReference type="ARBA" id="ARBA00022525"/>
    </source>
</evidence>
<evidence type="ECO:0000256" key="6">
    <source>
        <dbReference type="ARBA" id="ARBA00022963"/>
    </source>
</evidence>
<evidence type="ECO:0000256" key="1">
    <source>
        <dbReference type="ARBA" id="ARBA00004613"/>
    </source>
</evidence>
<comment type="similarity">
    <text evidence="2">Belongs to the 'GDSL' lipolytic enzyme family.</text>
</comment>
<keyword evidence="4 7" id="KW-0732">Signal</keyword>
<dbReference type="AlphaFoldDB" id="A0A9D4U4J1"/>
<keyword evidence="5" id="KW-0378">Hydrolase</keyword>
<comment type="caution">
    <text evidence="8">The sequence shown here is derived from an EMBL/GenBank/DDBJ whole genome shotgun (WGS) entry which is preliminary data.</text>
</comment>
<proteinExistence type="inferred from homology"/>
<dbReference type="CDD" id="cd01837">
    <property type="entry name" value="SGNH_plant_lipase_like"/>
    <property type="match status" value="1"/>
</dbReference>
<feature type="chain" id="PRO_5038387381" description="GDSL esterase/lipase" evidence="7">
    <location>
        <begin position="20"/>
        <end position="367"/>
    </location>
</feature>
<evidence type="ECO:0000256" key="7">
    <source>
        <dbReference type="SAM" id="SignalP"/>
    </source>
</evidence>
<dbReference type="EMBL" id="JABFUD020000023">
    <property type="protein sequence ID" value="KAI5060873.1"/>
    <property type="molecule type" value="Genomic_DNA"/>
</dbReference>